<dbReference type="AlphaFoldDB" id="A0A9P0KM58"/>
<organism evidence="1 2">
    <name type="scientific">Acanthoscelides obtectus</name>
    <name type="common">Bean weevil</name>
    <name type="synonym">Bruchus obtectus</name>
    <dbReference type="NCBI Taxonomy" id="200917"/>
    <lineage>
        <taxon>Eukaryota</taxon>
        <taxon>Metazoa</taxon>
        <taxon>Ecdysozoa</taxon>
        <taxon>Arthropoda</taxon>
        <taxon>Hexapoda</taxon>
        <taxon>Insecta</taxon>
        <taxon>Pterygota</taxon>
        <taxon>Neoptera</taxon>
        <taxon>Endopterygota</taxon>
        <taxon>Coleoptera</taxon>
        <taxon>Polyphaga</taxon>
        <taxon>Cucujiformia</taxon>
        <taxon>Chrysomeloidea</taxon>
        <taxon>Chrysomelidae</taxon>
        <taxon>Bruchinae</taxon>
        <taxon>Bruchini</taxon>
        <taxon>Acanthoscelides</taxon>
    </lineage>
</organism>
<protein>
    <submittedName>
        <fullName evidence="1">Uncharacterized protein</fullName>
    </submittedName>
</protein>
<gene>
    <name evidence="1" type="ORF">ACAOBT_LOCUS13175</name>
</gene>
<dbReference type="OrthoDB" id="6763438at2759"/>
<name>A0A9P0KM58_ACAOB</name>
<keyword evidence="2" id="KW-1185">Reference proteome</keyword>
<evidence type="ECO:0000313" key="1">
    <source>
        <dbReference type="EMBL" id="CAH1978453.1"/>
    </source>
</evidence>
<evidence type="ECO:0000313" key="2">
    <source>
        <dbReference type="Proteomes" id="UP001152888"/>
    </source>
</evidence>
<accession>A0A9P0KM58</accession>
<dbReference type="EMBL" id="CAKOFQ010006871">
    <property type="protein sequence ID" value="CAH1978453.1"/>
    <property type="molecule type" value="Genomic_DNA"/>
</dbReference>
<comment type="caution">
    <text evidence="1">The sequence shown here is derived from an EMBL/GenBank/DDBJ whole genome shotgun (WGS) entry which is preliminary data.</text>
</comment>
<dbReference type="InterPro" id="IPR055298">
    <property type="entry name" value="AtLOH3-like"/>
</dbReference>
<dbReference type="PANTHER" id="PTHR11697">
    <property type="entry name" value="GENERAL TRANSCRIPTION FACTOR 2-RELATED ZINC FINGER PROTEIN"/>
    <property type="match status" value="1"/>
</dbReference>
<reference evidence="1" key="1">
    <citation type="submission" date="2022-03" db="EMBL/GenBank/DDBJ databases">
        <authorList>
            <person name="Sayadi A."/>
        </authorList>
    </citation>
    <scope>NUCLEOTIDE SEQUENCE</scope>
</reference>
<dbReference type="Proteomes" id="UP001152888">
    <property type="component" value="Unassembled WGS sequence"/>
</dbReference>
<dbReference type="PANTHER" id="PTHR11697:SF230">
    <property type="entry name" value="ZINC FINGER, MYM DOMAIN CONTAINING 1"/>
    <property type="match status" value="1"/>
</dbReference>
<sequence>MLHEFFQHGQVSAICKGKTIVRLLEQRWSGHLAIINVILANYAEIIRTLDEIIQSKLFAGQDIAKGIGIKSVMLKIDFRFTLILMKEILGLLEPADAALQGRSTSLKDAFEIITCVKNKIQLLRSSEKCLNILNESQNLVPYADVKSNAEKRKRQSTHSLNAFFVMETLPNTQEETEDCSLQYKSLYFEAIDLTLLQLEEMFSDNDDLLMAISSIEEFDLIKLQPLKELGIELPSIEEFSVVKDFVTMEQKESIFSKLYKHRRAFRATYQLFATIATFG</sequence>
<proteinExistence type="predicted"/>